<dbReference type="EMBL" id="MLJW01000090">
    <property type="protein sequence ID" value="OIR00938.1"/>
    <property type="molecule type" value="Genomic_DNA"/>
</dbReference>
<evidence type="ECO:0000256" key="2">
    <source>
        <dbReference type="ARBA" id="ARBA00022679"/>
    </source>
</evidence>
<dbReference type="InterPro" id="IPR007848">
    <property type="entry name" value="Small_mtfrase_dom"/>
</dbReference>
<dbReference type="GO" id="GO:0032259">
    <property type="term" value="P:methylation"/>
    <property type="evidence" value="ECO:0007669"/>
    <property type="project" value="UniProtKB-KW"/>
</dbReference>
<name>A0A1J5RYL0_9ZZZZ</name>
<dbReference type="PROSITE" id="PS00092">
    <property type="entry name" value="N6_MTASE"/>
    <property type="match status" value="1"/>
</dbReference>
<keyword evidence="5" id="KW-0687">Ribonucleoprotein</keyword>
<evidence type="ECO:0000313" key="5">
    <source>
        <dbReference type="EMBL" id="OIR00938.1"/>
    </source>
</evidence>
<dbReference type="CDD" id="cd02440">
    <property type="entry name" value="AdoMet_MTases"/>
    <property type="match status" value="1"/>
</dbReference>
<dbReference type="EC" id="2.1.1.298" evidence="5"/>
<dbReference type="InterPro" id="IPR002052">
    <property type="entry name" value="DNA_methylase_N6_adenine_CS"/>
</dbReference>
<comment type="caution">
    <text evidence="5">The sequence shown here is derived from an EMBL/GenBank/DDBJ whole genome shotgun (WGS) entry which is preliminary data.</text>
</comment>
<feature type="domain" description="Methyltransferase small" evidence="4">
    <location>
        <begin position="131"/>
        <end position="212"/>
    </location>
</feature>
<dbReference type="PANTHER" id="PTHR47806:SF1">
    <property type="entry name" value="RIBOSOMAL PROTEIN UL3 GLUTAMINE METHYLTRANSFERASE"/>
    <property type="match status" value="1"/>
</dbReference>
<protein>
    <submittedName>
        <fullName evidence="5">50S ribosomal protein L3 glutamine methyltransferase</fullName>
        <ecNumber evidence="5">2.1.1.298</ecNumber>
    </submittedName>
</protein>
<keyword evidence="2 5" id="KW-0808">Transferase</keyword>
<evidence type="ECO:0000256" key="1">
    <source>
        <dbReference type="ARBA" id="ARBA00022603"/>
    </source>
</evidence>
<dbReference type="AlphaFoldDB" id="A0A1J5RYL0"/>
<dbReference type="InterPro" id="IPR004556">
    <property type="entry name" value="HemK-like"/>
</dbReference>
<reference evidence="5" key="1">
    <citation type="submission" date="2016-10" db="EMBL/GenBank/DDBJ databases">
        <title>Sequence of Gallionella enrichment culture.</title>
        <authorList>
            <person name="Poehlein A."/>
            <person name="Muehling M."/>
            <person name="Daniel R."/>
        </authorList>
    </citation>
    <scope>NUCLEOTIDE SEQUENCE</scope>
</reference>
<dbReference type="Pfam" id="PF05175">
    <property type="entry name" value="MTS"/>
    <property type="match status" value="1"/>
</dbReference>
<proteinExistence type="inferred from homology"/>
<dbReference type="NCBIfam" id="TIGR03533">
    <property type="entry name" value="L3_gln_methyl"/>
    <property type="match status" value="1"/>
</dbReference>
<dbReference type="Gene3D" id="3.40.50.150">
    <property type="entry name" value="Vaccinia Virus protein VP39"/>
    <property type="match status" value="1"/>
</dbReference>
<dbReference type="SUPFAM" id="SSF53335">
    <property type="entry name" value="S-adenosyl-L-methionine-dependent methyltransferases"/>
    <property type="match status" value="1"/>
</dbReference>
<dbReference type="PIRSF" id="PIRSF037167">
    <property type="entry name" value="Mtase_YfcB_prd"/>
    <property type="match status" value="1"/>
</dbReference>
<dbReference type="InterPro" id="IPR029063">
    <property type="entry name" value="SAM-dependent_MTases_sf"/>
</dbReference>
<dbReference type="GO" id="GO:0005840">
    <property type="term" value="C:ribosome"/>
    <property type="evidence" value="ECO:0007669"/>
    <property type="project" value="UniProtKB-KW"/>
</dbReference>
<dbReference type="GO" id="GO:0005829">
    <property type="term" value="C:cytosol"/>
    <property type="evidence" value="ECO:0007669"/>
    <property type="project" value="TreeGrafter"/>
</dbReference>
<gene>
    <name evidence="5" type="primary">prmB_5</name>
    <name evidence="5" type="ORF">GALL_170790</name>
</gene>
<dbReference type="InterPro" id="IPR017127">
    <property type="entry name" value="Ribosome_uL3_MTase"/>
</dbReference>
<keyword evidence="1 5" id="KW-0489">Methyltransferase</keyword>
<dbReference type="NCBIfam" id="TIGR00536">
    <property type="entry name" value="hemK_fam"/>
    <property type="match status" value="1"/>
</dbReference>
<evidence type="ECO:0000259" key="4">
    <source>
        <dbReference type="Pfam" id="PF05175"/>
    </source>
</evidence>
<dbReference type="GO" id="GO:0003676">
    <property type="term" value="F:nucleic acid binding"/>
    <property type="evidence" value="ECO:0007669"/>
    <property type="project" value="InterPro"/>
</dbReference>
<accession>A0A1J5RYL0</accession>
<dbReference type="PANTHER" id="PTHR47806">
    <property type="entry name" value="50S RIBOSOMAL PROTEIN L3 GLUTAMINE METHYLTRANSFERASE"/>
    <property type="match status" value="1"/>
</dbReference>
<dbReference type="HAMAP" id="MF_02125">
    <property type="entry name" value="L3_methyltr_PrmB"/>
    <property type="match status" value="1"/>
</dbReference>
<evidence type="ECO:0000256" key="3">
    <source>
        <dbReference type="ARBA" id="ARBA00022691"/>
    </source>
</evidence>
<organism evidence="5">
    <name type="scientific">mine drainage metagenome</name>
    <dbReference type="NCBI Taxonomy" id="410659"/>
    <lineage>
        <taxon>unclassified sequences</taxon>
        <taxon>metagenomes</taxon>
        <taxon>ecological metagenomes</taxon>
    </lineage>
</organism>
<keyword evidence="3" id="KW-0949">S-adenosyl-L-methionine</keyword>
<dbReference type="GO" id="GO:0036009">
    <property type="term" value="F:protein-glutamine N-methyltransferase activity"/>
    <property type="evidence" value="ECO:0007669"/>
    <property type="project" value="InterPro"/>
</dbReference>
<sequence length="301" mass="33515">MSTAIDELITLRDWLRYAVSRFSEAGLFFGHGCDNAVDEAAWLILATLHLPRDQLDPFLDARLTRAERQAVHHVLELRVAKRLPAAYLLNEAWLGEFRFYVDQRVIVPRSYFAELIHDGFSPWIDDAGGIGSALDLCTGSGCLAILMALAFPAARIDAVDLSADALAVAQRNVADYELEERIELIRSDLFEKLGGRRYDLIVCNPPYVTAQAMRELPREYRHEPQLALAAGEDGLDLVRRILARAHAHLNPHGLLAVEVGHNREIVERALPDLPLTWVDSATAEGKIFLIARSQLPPATPS</sequence>
<keyword evidence="5" id="KW-0689">Ribosomal protein</keyword>